<reference evidence="4 5" key="1">
    <citation type="submission" date="2018-03" db="EMBL/GenBank/DDBJ databases">
        <title>Genomic Encyclopedia of Type Strains, Phase III (KMG-III): the genomes of soil and plant-associated and newly described type strains.</title>
        <authorList>
            <person name="Whitman W."/>
        </authorList>
    </citation>
    <scope>NUCLEOTIDE SEQUENCE [LARGE SCALE GENOMIC DNA]</scope>
    <source>
        <strain evidence="4 5">CGMCC 1.12700</strain>
    </source>
</reference>
<protein>
    <submittedName>
        <fullName evidence="4">Peptidyl-prolyl cis-trans isomerase SurA</fullName>
    </submittedName>
</protein>
<dbReference type="Pfam" id="PF00639">
    <property type="entry name" value="Rotamase"/>
    <property type="match status" value="1"/>
</dbReference>
<feature type="chain" id="PRO_5015181757" evidence="2">
    <location>
        <begin position="23"/>
        <end position="649"/>
    </location>
</feature>
<dbReference type="InterPro" id="IPR046357">
    <property type="entry name" value="PPIase_dom_sf"/>
</dbReference>
<gene>
    <name evidence="4" type="ORF">B0I18_1011499</name>
</gene>
<dbReference type="PROSITE" id="PS50198">
    <property type="entry name" value="PPIC_PPIASE_2"/>
    <property type="match status" value="2"/>
</dbReference>
<proteinExistence type="predicted"/>
<dbReference type="EMBL" id="PYGD01000001">
    <property type="protein sequence ID" value="PSK95331.1"/>
    <property type="molecule type" value="Genomic_DNA"/>
</dbReference>
<dbReference type="InterPro" id="IPR050245">
    <property type="entry name" value="PrsA_foldase"/>
</dbReference>
<name>A0A2P8DDL7_9BACT</name>
<accession>A0A2P8DDL7</accession>
<evidence type="ECO:0000313" key="4">
    <source>
        <dbReference type="EMBL" id="PSK95331.1"/>
    </source>
</evidence>
<dbReference type="Gene3D" id="3.10.50.40">
    <property type="match status" value="2"/>
</dbReference>
<organism evidence="4 5">
    <name type="scientific">Taibaiella chishuiensis</name>
    <dbReference type="NCBI Taxonomy" id="1434707"/>
    <lineage>
        <taxon>Bacteria</taxon>
        <taxon>Pseudomonadati</taxon>
        <taxon>Bacteroidota</taxon>
        <taxon>Chitinophagia</taxon>
        <taxon>Chitinophagales</taxon>
        <taxon>Chitinophagaceae</taxon>
        <taxon>Taibaiella</taxon>
    </lineage>
</organism>
<keyword evidence="1 4" id="KW-0413">Isomerase</keyword>
<dbReference type="InterPro" id="IPR000297">
    <property type="entry name" value="PPIase_PpiC"/>
</dbReference>
<dbReference type="PANTHER" id="PTHR47245">
    <property type="entry name" value="PEPTIDYLPROLYL ISOMERASE"/>
    <property type="match status" value="1"/>
</dbReference>
<dbReference type="Pfam" id="PF13616">
    <property type="entry name" value="Rotamase_3"/>
    <property type="match status" value="1"/>
</dbReference>
<dbReference type="OrthoDB" id="14196at2"/>
<keyword evidence="5" id="KW-1185">Reference proteome</keyword>
<feature type="signal peptide" evidence="2">
    <location>
        <begin position="1"/>
        <end position="22"/>
    </location>
</feature>
<dbReference type="SUPFAM" id="SSF54534">
    <property type="entry name" value="FKBP-like"/>
    <property type="match status" value="2"/>
</dbReference>
<sequence>MRILFSIALGVGTAALALPGNAQTLFSYGNNPVSKEEFLRVYQKNNAQKKPDYSEKSVKEYLDLYALFRMKVKEAESQKLDTTAAVISELNNYKGQLARTYLSDKEVTKTLIREAYDRMQEEVRVSHILVALRPNDDTAKAYQKIDSIYNAITRNKADFGAMAREFSDDKASGAQNGEIGYITALQVVYPFENAAYKTPVGQVSKPFRTQFGYHIVKVEDKRKSKGQVQVAQIMIASPKSKGEEGLAQARKKMAEIQEALKKGASFESLVKQYSEDKFTKDKEGLLEPFGVGRMAPTFENAAFALKNVGDVSEPVTTEYGMHIMKLVKKIPVQTFNEVQDNISRRVENDSRALAAKEAYQEKVKKQNGFKEYTENFDKLVAALPADTAKDKSFKLEDFKAYTAPVFDLGGKKYTQYDFMTYVTGLTRGNLMGSKNNTMRDLFKMYQNTTLNDLQQAELEKNNTDYRNLVHEYRDGILLFDLMDKNVWSKASKDTTGLMEFYNTNKAKYKWQPGFEGTVYQSVSEVDLNKLKAAIDKGIDVADAVGKINTPENPSQITQESGRFEANRFPVGIEAFKEGAASTVFRNENGTFSMVFAHKVFTQATEKSLEEARGFAVADYQDYLEKKWNQDLKEKYPVKVESKALNSIVK</sequence>
<dbReference type="AlphaFoldDB" id="A0A2P8DDL7"/>
<comment type="caution">
    <text evidence="4">The sequence shown here is derived from an EMBL/GenBank/DDBJ whole genome shotgun (WGS) entry which is preliminary data.</text>
</comment>
<keyword evidence="1" id="KW-0697">Rotamase</keyword>
<evidence type="ECO:0000256" key="2">
    <source>
        <dbReference type="SAM" id="SignalP"/>
    </source>
</evidence>
<feature type="domain" description="PpiC" evidence="3">
    <location>
        <begin position="120"/>
        <end position="220"/>
    </location>
</feature>
<evidence type="ECO:0000313" key="5">
    <source>
        <dbReference type="Proteomes" id="UP000240572"/>
    </source>
</evidence>
<dbReference type="PANTHER" id="PTHR47245:SF2">
    <property type="entry name" value="PEPTIDYL-PROLYL CIS-TRANS ISOMERASE HP_0175-RELATED"/>
    <property type="match status" value="1"/>
</dbReference>
<evidence type="ECO:0000256" key="1">
    <source>
        <dbReference type="PROSITE-ProRule" id="PRU00278"/>
    </source>
</evidence>
<evidence type="ECO:0000259" key="3">
    <source>
        <dbReference type="PROSITE" id="PS50198"/>
    </source>
</evidence>
<dbReference type="RefSeq" id="WP_106521992.1">
    <property type="nucleotide sequence ID" value="NZ_PYGD01000001.1"/>
</dbReference>
<dbReference type="Proteomes" id="UP000240572">
    <property type="component" value="Unassembled WGS sequence"/>
</dbReference>
<feature type="domain" description="PpiC" evidence="3">
    <location>
        <begin position="225"/>
        <end position="328"/>
    </location>
</feature>
<keyword evidence="2" id="KW-0732">Signal</keyword>
<dbReference type="GO" id="GO:0003755">
    <property type="term" value="F:peptidyl-prolyl cis-trans isomerase activity"/>
    <property type="evidence" value="ECO:0007669"/>
    <property type="project" value="UniProtKB-KW"/>
</dbReference>